<dbReference type="PANTHER" id="PTHR24114:SF49">
    <property type="entry name" value="LEUCINE-RICH REPEAT-CONTAINING PROTEIN 74A"/>
    <property type="match status" value="1"/>
</dbReference>
<organism evidence="3 4">
    <name type="scientific">Scleropages formosus</name>
    <name type="common">Asian bonytongue</name>
    <name type="synonym">Osteoglossum formosum</name>
    <dbReference type="NCBI Taxonomy" id="113540"/>
    <lineage>
        <taxon>Eukaryota</taxon>
        <taxon>Metazoa</taxon>
        <taxon>Chordata</taxon>
        <taxon>Craniata</taxon>
        <taxon>Vertebrata</taxon>
        <taxon>Euteleostomi</taxon>
        <taxon>Actinopterygii</taxon>
        <taxon>Neopterygii</taxon>
        <taxon>Teleostei</taxon>
        <taxon>Osteoglossocephala</taxon>
        <taxon>Osteoglossomorpha</taxon>
        <taxon>Osteoglossiformes</taxon>
        <taxon>Osteoglossidae</taxon>
        <taxon>Scleropages</taxon>
    </lineage>
</organism>
<keyword evidence="4" id="KW-1185">Reference proteome</keyword>
<dbReference type="InterPro" id="IPR001611">
    <property type="entry name" value="Leu-rich_rpt"/>
</dbReference>
<evidence type="ECO:0000259" key="2">
    <source>
        <dbReference type="PROSITE" id="PS50222"/>
    </source>
</evidence>
<feature type="compositionally biased region" description="Basic residues" evidence="1">
    <location>
        <begin position="1"/>
        <end position="11"/>
    </location>
</feature>
<dbReference type="AlphaFoldDB" id="A0A8C9WCQ5"/>
<protein>
    <submittedName>
        <fullName evidence="3">Leucine rich repeat containing 74A</fullName>
    </submittedName>
</protein>
<reference evidence="3 4" key="1">
    <citation type="submission" date="2019-04" db="EMBL/GenBank/DDBJ databases">
        <authorList>
            <consortium name="Wellcome Sanger Institute Data Sharing"/>
        </authorList>
    </citation>
    <scope>NUCLEOTIDE SEQUENCE [LARGE SCALE GENOMIC DNA]</scope>
</reference>
<dbReference type="SMART" id="SM00368">
    <property type="entry name" value="LRR_RI"/>
    <property type="match status" value="6"/>
</dbReference>
<dbReference type="GO" id="GO:0005509">
    <property type="term" value="F:calcium ion binding"/>
    <property type="evidence" value="ECO:0007669"/>
    <property type="project" value="InterPro"/>
</dbReference>
<reference evidence="3" key="3">
    <citation type="submission" date="2025-09" db="UniProtKB">
        <authorList>
            <consortium name="Ensembl"/>
        </authorList>
    </citation>
    <scope>IDENTIFICATION</scope>
</reference>
<feature type="compositionally biased region" description="Polar residues" evidence="1">
    <location>
        <begin position="16"/>
        <end position="29"/>
    </location>
</feature>
<accession>A0A8C9WCQ5</accession>
<name>A0A8C9WCQ5_SCLFO</name>
<dbReference type="Gene3D" id="3.80.10.10">
    <property type="entry name" value="Ribonuclease Inhibitor"/>
    <property type="match status" value="3"/>
</dbReference>
<evidence type="ECO:0000313" key="3">
    <source>
        <dbReference type="Ensembl" id="ENSSFOP00015071915.1"/>
    </source>
</evidence>
<gene>
    <name evidence="3" type="primary">LRRC74A</name>
</gene>
<dbReference type="InterPro" id="IPR032675">
    <property type="entry name" value="LRR_dom_sf"/>
</dbReference>
<feature type="region of interest" description="Disordered" evidence="1">
    <location>
        <begin position="1"/>
        <end position="54"/>
    </location>
</feature>
<dbReference type="InterPro" id="IPR052394">
    <property type="entry name" value="LRR-containing"/>
</dbReference>
<proteinExistence type="predicted"/>
<dbReference type="SUPFAM" id="SSF52047">
    <property type="entry name" value="RNI-like"/>
    <property type="match status" value="1"/>
</dbReference>
<dbReference type="PROSITE" id="PS50222">
    <property type="entry name" value="EF_HAND_2"/>
    <property type="match status" value="1"/>
</dbReference>
<dbReference type="Pfam" id="PF13516">
    <property type="entry name" value="LRR_6"/>
    <property type="match status" value="5"/>
</dbReference>
<sequence length="426" mass="47350">STQRKPTHTHTHRENMQTPHRLSGDQTHFLSHHPGAVRHPHNPLSSGSFISEEAESNPHLSQTELYLQACRALGVVPVSYYLRHLGASTLNLNHHGLGPLGAKALATALTDVRIAALELEDNFLLSEGTRYIVEMLNLFLCPMQNLSSNHLRAAGAECVAKMLPDNVSLRSIRLSGSIRRHAPTHRECSPNNHRVKELDLSHNRFCGRGGEYLSQMLANNEGLETVDLSWNHLRMKGAVALSAGLKVNITLKHLDLSWNGFGNEGALALGEALKYNDTLVHLDLSHNRVTNEGARTLCRGLEINDTLRVLRVSVPAPSSVRKFHLEEQCVTLYACSPIVMTDDSCKRDIVSLAKRTLPPQDYLDERKLRLWDFFRNIDKDGTMRVPVSDFRKAVQVCATPAGTVTVICPCDLVMIFQCSATIECSR</sequence>
<evidence type="ECO:0000313" key="4">
    <source>
        <dbReference type="Proteomes" id="UP000694397"/>
    </source>
</evidence>
<dbReference type="InterPro" id="IPR002048">
    <property type="entry name" value="EF_hand_dom"/>
</dbReference>
<feature type="domain" description="EF-hand" evidence="2">
    <location>
        <begin position="365"/>
        <end position="400"/>
    </location>
</feature>
<dbReference type="PANTHER" id="PTHR24114">
    <property type="entry name" value="LEUCINE RICH REPEAT FAMILY PROTEIN"/>
    <property type="match status" value="1"/>
</dbReference>
<dbReference type="Proteomes" id="UP000694397">
    <property type="component" value="Chromosome 15"/>
</dbReference>
<reference evidence="3" key="2">
    <citation type="submission" date="2025-08" db="UniProtKB">
        <authorList>
            <consortium name="Ensembl"/>
        </authorList>
    </citation>
    <scope>IDENTIFICATION</scope>
</reference>
<dbReference type="GeneTree" id="ENSGT00940000154297"/>
<dbReference type="Ensembl" id="ENSSFOT00015062965.1">
    <property type="protein sequence ID" value="ENSSFOP00015071915.1"/>
    <property type="gene ID" value="ENSSFOG00015023917.2"/>
</dbReference>
<evidence type="ECO:0000256" key="1">
    <source>
        <dbReference type="SAM" id="MobiDB-lite"/>
    </source>
</evidence>